<evidence type="ECO:0000256" key="6">
    <source>
        <dbReference type="ARBA" id="ARBA00023002"/>
    </source>
</evidence>
<dbReference type="STRING" id="27342.A0A0H2RKZ3"/>
<dbReference type="SUPFAM" id="SSF48264">
    <property type="entry name" value="Cytochrome P450"/>
    <property type="match status" value="1"/>
</dbReference>
<keyword evidence="4 9" id="KW-0349">Heme</keyword>
<dbReference type="PRINTS" id="PR00463">
    <property type="entry name" value="EP450I"/>
</dbReference>
<evidence type="ECO:0000256" key="8">
    <source>
        <dbReference type="ARBA" id="ARBA00023033"/>
    </source>
</evidence>
<keyword evidence="11" id="KW-0812">Transmembrane</keyword>
<keyword evidence="11" id="KW-1133">Transmembrane helix</keyword>
<reference evidence="12 13" key="1">
    <citation type="submission" date="2015-04" db="EMBL/GenBank/DDBJ databases">
        <title>Complete genome sequence of Schizopora paradoxa KUC8140, a cosmopolitan wood degrader in East Asia.</title>
        <authorList>
            <consortium name="DOE Joint Genome Institute"/>
            <person name="Min B."/>
            <person name="Park H."/>
            <person name="Jang Y."/>
            <person name="Kim J.-J."/>
            <person name="Kim K.H."/>
            <person name="Pangilinan J."/>
            <person name="Lipzen A."/>
            <person name="Riley R."/>
            <person name="Grigoriev I.V."/>
            <person name="Spatafora J.W."/>
            <person name="Choi I.-G."/>
        </authorList>
    </citation>
    <scope>NUCLEOTIDE SEQUENCE [LARGE SCALE GENOMIC DNA]</scope>
    <source>
        <strain evidence="12 13">KUC8140</strain>
    </source>
</reference>
<dbReference type="Pfam" id="PF00067">
    <property type="entry name" value="p450"/>
    <property type="match status" value="1"/>
</dbReference>
<dbReference type="Gene3D" id="1.10.630.10">
    <property type="entry name" value="Cytochrome P450"/>
    <property type="match status" value="1"/>
</dbReference>
<protein>
    <submittedName>
        <fullName evidence="12">Cytochrome P450</fullName>
    </submittedName>
</protein>
<evidence type="ECO:0000256" key="10">
    <source>
        <dbReference type="RuleBase" id="RU000461"/>
    </source>
</evidence>
<dbReference type="GO" id="GO:0016705">
    <property type="term" value="F:oxidoreductase activity, acting on paired donors, with incorporation or reduction of molecular oxygen"/>
    <property type="evidence" value="ECO:0007669"/>
    <property type="project" value="InterPro"/>
</dbReference>
<keyword evidence="11" id="KW-0472">Membrane</keyword>
<dbReference type="PANTHER" id="PTHR46300:SF7">
    <property type="entry name" value="P450, PUTATIVE (EUROFUNG)-RELATED"/>
    <property type="match status" value="1"/>
</dbReference>
<proteinExistence type="inferred from homology"/>
<dbReference type="InterPro" id="IPR002401">
    <property type="entry name" value="Cyt_P450_E_grp-I"/>
</dbReference>
<evidence type="ECO:0000256" key="2">
    <source>
        <dbReference type="ARBA" id="ARBA00005179"/>
    </source>
</evidence>
<sequence>MSTQSPVLLSACAVCATITFSLLLRWSRKRRGSALPLPPGPPRLPIVGNMFQMPEKNVWETALEWGKTYGDMLYLEVAGFPMMIINSNEVATDLLTKRSSIYSSRPQMVMPVIGGWGWATPMLPYGETHKWHRSILHKFFASPNLLKYTESQQQGCYMFLRHMLESPQDYDRHVRRLPTVVMMMNTYGHSVKDDNDRYVVQGEKCARTVTDFFGYFVLDLMPWLRHVPEWFPGANFQRLARESRELSKSYRHDLYALTKKNFNEGTAKECLTTLYLESATNSEGVVEDEELFGDVTSIVFLAGSDTSVTGIMNLVLALLKFPEAQRRAQEELDRVVGTDRLPTFDDRGRLPYVNALCSEVLRWQIVGPIALPHYTTEEDEYRGFRIPKGTIVLPNLWAMGRNADIYPDPLEFKPERWLPGGVNYDSVRPEDFVFGYGRRICPGKNWAETMLFITAATLVSAFNLEQAVDADGKPIPLNEEYEGESIRYLGKSECKITPRSEKIAALISEYAESF</sequence>
<evidence type="ECO:0000256" key="5">
    <source>
        <dbReference type="ARBA" id="ARBA00022723"/>
    </source>
</evidence>
<dbReference type="OrthoDB" id="1103324at2759"/>
<feature type="binding site" description="axial binding residue" evidence="9">
    <location>
        <position position="441"/>
    </location>
    <ligand>
        <name>heme</name>
        <dbReference type="ChEBI" id="CHEBI:30413"/>
    </ligand>
    <ligandPart>
        <name>Fe</name>
        <dbReference type="ChEBI" id="CHEBI:18248"/>
    </ligandPart>
</feature>
<comment type="cofactor">
    <cofactor evidence="1 9">
        <name>heme</name>
        <dbReference type="ChEBI" id="CHEBI:30413"/>
    </cofactor>
</comment>
<dbReference type="GO" id="GO:0020037">
    <property type="term" value="F:heme binding"/>
    <property type="evidence" value="ECO:0007669"/>
    <property type="project" value="InterPro"/>
</dbReference>
<keyword evidence="7 9" id="KW-0408">Iron</keyword>
<dbReference type="PROSITE" id="PS00086">
    <property type="entry name" value="CYTOCHROME_P450"/>
    <property type="match status" value="1"/>
</dbReference>
<evidence type="ECO:0000256" key="11">
    <source>
        <dbReference type="SAM" id="Phobius"/>
    </source>
</evidence>
<keyword evidence="13" id="KW-1185">Reference proteome</keyword>
<dbReference type="AlphaFoldDB" id="A0A0H2RKZ3"/>
<dbReference type="InterPro" id="IPR036396">
    <property type="entry name" value="Cyt_P450_sf"/>
</dbReference>
<keyword evidence="8 10" id="KW-0503">Monooxygenase</keyword>
<dbReference type="Proteomes" id="UP000053477">
    <property type="component" value="Unassembled WGS sequence"/>
</dbReference>
<dbReference type="InParanoid" id="A0A0H2RKZ3"/>
<comment type="pathway">
    <text evidence="2">Secondary metabolite biosynthesis.</text>
</comment>
<dbReference type="InterPro" id="IPR050364">
    <property type="entry name" value="Cytochrome_P450_fung"/>
</dbReference>
<comment type="similarity">
    <text evidence="3 10">Belongs to the cytochrome P450 family.</text>
</comment>
<evidence type="ECO:0000256" key="4">
    <source>
        <dbReference type="ARBA" id="ARBA00022617"/>
    </source>
</evidence>
<keyword evidence="6 10" id="KW-0560">Oxidoreductase</keyword>
<dbReference type="GO" id="GO:0005506">
    <property type="term" value="F:iron ion binding"/>
    <property type="evidence" value="ECO:0007669"/>
    <property type="project" value="InterPro"/>
</dbReference>
<gene>
    <name evidence="12" type="ORF">SCHPADRAFT_943084</name>
</gene>
<evidence type="ECO:0000313" key="13">
    <source>
        <dbReference type="Proteomes" id="UP000053477"/>
    </source>
</evidence>
<accession>A0A0H2RKZ3</accession>
<dbReference type="InterPro" id="IPR017972">
    <property type="entry name" value="Cyt_P450_CS"/>
</dbReference>
<dbReference type="InterPro" id="IPR001128">
    <property type="entry name" value="Cyt_P450"/>
</dbReference>
<evidence type="ECO:0000256" key="1">
    <source>
        <dbReference type="ARBA" id="ARBA00001971"/>
    </source>
</evidence>
<evidence type="ECO:0000313" key="12">
    <source>
        <dbReference type="EMBL" id="KLO10108.1"/>
    </source>
</evidence>
<evidence type="ECO:0000256" key="3">
    <source>
        <dbReference type="ARBA" id="ARBA00010617"/>
    </source>
</evidence>
<dbReference type="CDD" id="cd11065">
    <property type="entry name" value="CYP64-like"/>
    <property type="match status" value="1"/>
</dbReference>
<feature type="transmembrane region" description="Helical" evidence="11">
    <location>
        <begin position="6"/>
        <end position="24"/>
    </location>
</feature>
<dbReference type="GO" id="GO:0004497">
    <property type="term" value="F:monooxygenase activity"/>
    <property type="evidence" value="ECO:0007669"/>
    <property type="project" value="UniProtKB-KW"/>
</dbReference>
<evidence type="ECO:0000256" key="7">
    <source>
        <dbReference type="ARBA" id="ARBA00023004"/>
    </source>
</evidence>
<name>A0A0H2RKZ3_9AGAM</name>
<dbReference type="PANTHER" id="PTHR46300">
    <property type="entry name" value="P450, PUTATIVE (EUROFUNG)-RELATED-RELATED"/>
    <property type="match status" value="1"/>
</dbReference>
<evidence type="ECO:0000256" key="9">
    <source>
        <dbReference type="PIRSR" id="PIRSR602401-1"/>
    </source>
</evidence>
<organism evidence="12 13">
    <name type="scientific">Schizopora paradoxa</name>
    <dbReference type="NCBI Taxonomy" id="27342"/>
    <lineage>
        <taxon>Eukaryota</taxon>
        <taxon>Fungi</taxon>
        <taxon>Dikarya</taxon>
        <taxon>Basidiomycota</taxon>
        <taxon>Agaricomycotina</taxon>
        <taxon>Agaricomycetes</taxon>
        <taxon>Hymenochaetales</taxon>
        <taxon>Schizoporaceae</taxon>
        <taxon>Schizopora</taxon>
    </lineage>
</organism>
<keyword evidence="5 9" id="KW-0479">Metal-binding</keyword>
<dbReference type="EMBL" id="KQ086035">
    <property type="protein sequence ID" value="KLO10108.1"/>
    <property type="molecule type" value="Genomic_DNA"/>
</dbReference>